<dbReference type="RefSeq" id="WP_206394551.1">
    <property type="nucleotide sequence ID" value="NZ_JAFDPW010000001.1"/>
</dbReference>
<keyword evidence="2" id="KW-1185">Reference proteome</keyword>
<dbReference type="Pfam" id="PF04134">
    <property type="entry name" value="DCC1-like"/>
    <property type="match status" value="1"/>
</dbReference>
<dbReference type="InterPro" id="IPR007263">
    <property type="entry name" value="DCC1-like"/>
</dbReference>
<dbReference type="Proteomes" id="UP001525379">
    <property type="component" value="Unassembled WGS sequence"/>
</dbReference>
<protein>
    <submittedName>
        <fullName evidence="1">DUF393 domain-containing protein</fullName>
    </submittedName>
</protein>
<accession>A0ABT2HW76</accession>
<gene>
    <name evidence="1" type="ORF">M3D15_04370</name>
</gene>
<name>A0ABT2HW76_9MICO</name>
<evidence type="ECO:0000313" key="2">
    <source>
        <dbReference type="Proteomes" id="UP001525379"/>
    </source>
</evidence>
<evidence type="ECO:0000313" key="1">
    <source>
        <dbReference type="EMBL" id="MCT2042569.1"/>
    </source>
</evidence>
<dbReference type="EMBL" id="JALXSQ010000012">
    <property type="protein sequence ID" value="MCT2042569.1"/>
    <property type="molecule type" value="Genomic_DNA"/>
</dbReference>
<comment type="caution">
    <text evidence="1">The sequence shown here is derived from an EMBL/GenBank/DDBJ whole genome shotgun (WGS) entry which is preliminary data.</text>
</comment>
<reference evidence="1 2" key="1">
    <citation type="submission" date="2022-04" db="EMBL/GenBank/DDBJ databases">
        <title>Human microbiome associated bacterial genomes.</title>
        <authorList>
            <person name="Sandstrom S."/>
            <person name="Salamzade R."/>
            <person name="Kalan L.R."/>
        </authorList>
    </citation>
    <scope>NUCLEOTIDE SEQUENCE [LARGE SCALE GENOMIC DNA]</scope>
    <source>
        <strain evidence="2">p3-SID1799</strain>
    </source>
</reference>
<sequence>MPVTQYDTEDAAVELPSSCQYLFVYDGDCSFCEWTLAVIQRILPALPKAVDGRSHDLMSLGLDEDDVDYSSWLLVIDGDTVTHYAGWDGFAELLRRQRSDFWRFLGNALMLPGIRVIGNRGYDVVAKNRYRLPHGTAACKHA</sequence>
<organism evidence="1 2">
    <name type="scientific">Pseudoclavibacter albus</name>
    <dbReference type="NCBI Taxonomy" id="272241"/>
    <lineage>
        <taxon>Bacteria</taxon>
        <taxon>Bacillati</taxon>
        <taxon>Actinomycetota</taxon>
        <taxon>Actinomycetes</taxon>
        <taxon>Micrococcales</taxon>
        <taxon>Microbacteriaceae</taxon>
        <taxon>Pseudoclavibacter</taxon>
    </lineage>
</organism>
<proteinExistence type="predicted"/>